<evidence type="ECO:0000256" key="1">
    <source>
        <dbReference type="SAM" id="Phobius"/>
    </source>
</evidence>
<feature type="transmembrane region" description="Helical" evidence="1">
    <location>
        <begin position="37"/>
        <end position="55"/>
    </location>
</feature>
<evidence type="ECO:0000313" key="2">
    <source>
        <dbReference type="EMBL" id="KOG01031.1"/>
    </source>
</evidence>
<feature type="transmembrane region" description="Helical" evidence="1">
    <location>
        <begin position="12"/>
        <end position="30"/>
    </location>
</feature>
<dbReference type="AlphaFoldDB" id="A0A0L8IHT8"/>
<keyword evidence="1" id="KW-0472">Membrane</keyword>
<keyword evidence="1" id="KW-0812">Transmembrane</keyword>
<name>A0A0L8IHT8_OCTBM</name>
<protein>
    <submittedName>
        <fullName evidence="2">Uncharacterized protein</fullName>
    </submittedName>
</protein>
<gene>
    <name evidence="2" type="ORF">OCBIM_22014372mg</name>
</gene>
<organism evidence="2">
    <name type="scientific">Octopus bimaculoides</name>
    <name type="common">California two-spotted octopus</name>
    <dbReference type="NCBI Taxonomy" id="37653"/>
    <lineage>
        <taxon>Eukaryota</taxon>
        <taxon>Metazoa</taxon>
        <taxon>Spiralia</taxon>
        <taxon>Lophotrochozoa</taxon>
        <taxon>Mollusca</taxon>
        <taxon>Cephalopoda</taxon>
        <taxon>Coleoidea</taxon>
        <taxon>Octopodiformes</taxon>
        <taxon>Octopoda</taxon>
        <taxon>Incirrata</taxon>
        <taxon>Octopodidae</taxon>
        <taxon>Octopus</taxon>
    </lineage>
</organism>
<dbReference type="EMBL" id="KQ415673">
    <property type="protein sequence ID" value="KOG01031.1"/>
    <property type="molecule type" value="Genomic_DNA"/>
</dbReference>
<accession>A0A0L8IHT8</accession>
<sequence length="72" mass="8909">MPELLEYYIYIFYFRSLAMQIAILFILMLLKCFIIEEFFFFLLYLYTYITVFPHSTDYHSPIMRLLILYPVV</sequence>
<keyword evidence="1" id="KW-1133">Transmembrane helix</keyword>
<proteinExistence type="predicted"/>
<reference evidence="2" key="1">
    <citation type="submission" date="2015-07" db="EMBL/GenBank/DDBJ databases">
        <title>MeaNS - Measles Nucleotide Surveillance Program.</title>
        <authorList>
            <person name="Tran T."/>
            <person name="Druce J."/>
        </authorList>
    </citation>
    <scope>NUCLEOTIDE SEQUENCE</scope>
    <source>
        <strain evidence="2">UCB-OBI-ISO-001</strain>
        <tissue evidence="2">Gonad</tissue>
    </source>
</reference>